<proteinExistence type="inferred from homology"/>
<dbReference type="EMBL" id="JACRSO010000001">
    <property type="protein sequence ID" value="MBC8527933.1"/>
    <property type="molecule type" value="Genomic_DNA"/>
</dbReference>
<dbReference type="PANTHER" id="PTHR11707">
    <property type="entry name" value="L-ASPARAGINASE"/>
    <property type="match status" value="1"/>
</dbReference>
<evidence type="ECO:0000256" key="5">
    <source>
        <dbReference type="PIRSR" id="PIRSR001220-1"/>
    </source>
</evidence>
<dbReference type="InterPro" id="IPR037152">
    <property type="entry name" value="L-asparaginase_N_sf"/>
</dbReference>
<dbReference type="GO" id="GO:0004067">
    <property type="term" value="F:asparaginase activity"/>
    <property type="evidence" value="ECO:0007669"/>
    <property type="project" value="UniProtKB-UniRule"/>
</dbReference>
<comment type="caution">
    <text evidence="10">The sequence shown here is derived from an EMBL/GenBank/DDBJ whole genome shotgun (WGS) entry which is preliminary data.</text>
</comment>
<dbReference type="InterPro" id="IPR040919">
    <property type="entry name" value="Asparaginase_C"/>
</dbReference>
<dbReference type="PIRSF" id="PIRSF001220">
    <property type="entry name" value="L-ASNase_gatD"/>
    <property type="match status" value="1"/>
</dbReference>
<evidence type="ECO:0000259" key="9">
    <source>
        <dbReference type="Pfam" id="PF17763"/>
    </source>
</evidence>
<dbReference type="InterPro" id="IPR006033">
    <property type="entry name" value="AsnA_fam"/>
</dbReference>
<evidence type="ECO:0000256" key="2">
    <source>
        <dbReference type="ARBA" id="ARBA00012920"/>
    </source>
</evidence>
<dbReference type="InterPro" id="IPR020827">
    <property type="entry name" value="Asparaginase/glutaminase_AS1"/>
</dbReference>
<evidence type="ECO:0000256" key="6">
    <source>
        <dbReference type="PROSITE-ProRule" id="PRU10099"/>
    </source>
</evidence>
<dbReference type="AlphaFoldDB" id="A0A926CXF4"/>
<evidence type="ECO:0000313" key="10">
    <source>
        <dbReference type="EMBL" id="MBC8527933.1"/>
    </source>
</evidence>
<dbReference type="SUPFAM" id="SSF53774">
    <property type="entry name" value="Glutaminase/Asparaginase"/>
    <property type="match status" value="1"/>
</dbReference>
<dbReference type="NCBIfam" id="TIGR00519">
    <property type="entry name" value="asnASE_I"/>
    <property type="match status" value="1"/>
</dbReference>
<dbReference type="InterPro" id="IPR036152">
    <property type="entry name" value="Asp/glu_Ase-like_sf"/>
</dbReference>
<dbReference type="PRINTS" id="PR00139">
    <property type="entry name" value="ASNGLNASE"/>
</dbReference>
<dbReference type="Pfam" id="PF00710">
    <property type="entry name" value="Asparaginase"/>
    <property type="match status" value="1"/>
</dbReference>
<keyword evidence="3" id="KW-0378">Hydrolase</keyword>
<dbReference type="EC" id="3.5.1.1" evidence="2"/>
<gene>
    <name evidence="10" type="ORF">H8699_00585</name>
</gene>
<dbReference type="Gene3D" id="3.40.50.1170">
    <property type="entry name" value="L-asparaginase, N-terminal domain"/>
    <property type="match status" value="1"/>
</dbReference>
<evidence type="ECO:0000256" key="1">
    <source>
        <dbReference type="ARBA" id="ARBA00010518"/>
    </source>
</evidence>
<dbReference type="Pfam" id="PF17763">
    <property type="entry name" value="Asparaginase_C"/>
    <property type="match status" value="1"/>
</dbReference>
<accession>A0A926CXF4</accession>
<dbReference type="InterPro" id="IPR027475">
    <property type="entry name" value="Asparaginase/glutaminase_AS2"/>
</dbReference>
<dbReference type="FunFam" id="3.40.50.1170:FF:000001">
    <property type="entry name" value="L-asparaginase 2"/>
    <property type="match status" value="1"/>
</dbReference>
<dbReference type="InterPro" id="IPR006034">
    <property type="entry name" value="Asparaginase/glutaminase-like"/>
</dbReference>
<feature type="active site" description="O-isoaspartyl threonine intermediate" evidence="5">
    <location>
        <position position="12"/>
    </location>
</feature>
<comment type="catalytic activity">
    <reaction evidence="4">
        <text>L-asparagine + H2O = L-aspartate + NH4(+)</text>
        <dbReference type="Rhea" id="RHEA:21016"/>
        <dbReference type="ChEBI" id="CHEBI:15377"/>
        <dbReference type="ChEBI" id="CHEBI:28938"/>
        <dbReference type="ChEBI" id="CHEBI:29991"/>
        <dbReference type="ChEBI" id="CHEBI:58048"/>
        <dbReference type="EC" id="3.5.1.1"/>
    </reaction>
</comment>
<dbReference type="PANTHER" id="PTHR11707:SF28">
    <property type="entry name" value="60 KDA LYSOPHOSPHOLIPASE"/>
    <property type="match status" value="1"/>
</dbReference>
<evidence type="ECO:0000256" key="3">
    <source>
        <dbReference type="ARBA" id="ARBA00022801"/>
    </source>
</evidence>
<feature type="active site" evidence="6">
    <location>
        <position position="12"/>
    </location>
</feature>
<evidence type="ECO:0000256" key="4">
    <source>
        <dbReference type="ARBA" id="ARBA00049366"/>
    </source>
</evidence>
<keyword evidence="11" id="KW-1185">Reference proteome</keyword>
<dbReference type="PROSITE" id="PS51732">
    <property type="entry name" value="ASN_GLN_ASE_3"/>
    <property type="match status" value="1"/>
</dbReference>
<evidence type="ECO:0000313" key="11">
    <source>
        <dbReference type="Proteomes" id="UP000654279"/>
    </source>
</evidence>
<dbReference type="SFLD" id="SFLDS00057">
    <property type="entry name" value="Glutaminase/Asparaginase"/>
    <property type="match status" value="1"/>
</dbReference>
<feature type="domain" description="Asparaginase/glutaminase C-terminal" evidence="9">
    <location>
        <begin position="204"/>
        <end position="320"/>
    </location>
</feature>
<dbReference type="GO" id="GO:0006520">
    <property type="term" value="P:amino acid metabolic process"/>
    <property type="evidence" value="ECO:0007669"/>
    <property type="project" value="InterPro"/>
</dbReference>
<sequence>MRKILILTTGGTIASRPAGKGLEPEAGATMVRAAVDALKPACEVDIQPIAQLDGSDVQPEEWQAFARAVIEACPDYDGIVITHGTDTLAYTAAMLSYMLRACPIPVVFTGAQAPLSRPLSDGSENLRCALAMAQSQKPGVFVAFDRKVILGTRAVKVRTTGFDAFKSVNYPYVGEVNARGLVLNAHLPKRPSQLFSPELRLCKRVFLIKLIPGFNPDVVDLLASLGYKGVVIEAFGAGGMHVIRRDLTDSLERLTRQGIPAVVCSQCLYEHSDLNLYKPGQLALEKGAIPGYDMTTEAAVTKLMWALGQEADLEAVRKIFATNFAGEATLPQAGESR</sequence>
<feature type="active site" evidence="7">
    <location>
        <position position="85"/>
    </location>
</feature>
<name>A0A926CXF4_9FIRM</name>
<dbReference type="PIRSF" id="PIRSF500176">
    <property type="entry name" value="L_ASNase"/>
    <property type="match status" value="1"/>
</dbReference>
<organism evidence="10 11">
    <name type="scientific">Luoshenia tenuis</name>
    <dbReference type="NCBI Taxonomy" id="2763654"/>
    <lineage>
        <taxon>Bacteria</taxon>
        <taxon>Bacillati</taxon>
        <taxon>Bacillota</taxon>
        <taxon>Clostridia</taxon>
        <taxon>Christensenellales</taxon>
        <taxon>Christensenellaceae</taxon>
        <taxon>Luoshenia</taxon>
    </lineage>
</organism>
<dbReference type="PROSITE" id="PS00917">
    <property type="entry name" value="ASN_GLN_ASE_2"/>
    <property type="match status" value="1"/>
</dbReference>
<dbReference type="InterPro" id="IPR027474">
    <property type="entry name" value="L-asparaginase_N"/>
</dbReference>
<reference evidence="10" key="1">
    <citation type="submission" date="2020-08" db="EMBL/GenBank/DDBJ databases">
        <title>Genome public.</title>
        <authorList>
            <person name="Liu C."/>
            <person name="Sun Q."/>
        </authorList>
    </citation>
    <scope>NUCLEOTIDE SEQUENCE</scope>
    <source>
        <strain evidence="10">NSJ-44</strain>
    </source>
</reference>
<dbReference type="InterPro" id="IPR027473">
    <property type="entry name" value="L-asparaginase_C"/>
</dbReference>
<feature type="domain" description="L-asparaginase N-terminal" evidence="8">
    <location>
        <begin position="3"/>
        <end position="185"/>
    </location>
</feature>
<dbReference type="CDD" id="cd08963">
    <property type="entry name" value="L-asparaginase_I"/>
    <property type="match status" value="1"/>
</dbReference>
<dbReference type="SMART" id="SM00870">
    <property type="entry name" value="Asparaginase"/>
    <property type="match status" value="1"/>
</dbReference>
<dbReference type="PROSITE" id="PS00144">
    <property type="entry name" value="ASN_GLN_ASE_1"/>
    <property type="match status" value="1"/>
</dbReference>
<dbReference type="Proteomes" id="UP000654279">
    <property type="component" value="Unassembled WGS sequence"/>
</dbReference>
<protein>
    <recommendedName>
        <fullName evidence="2">asparaginase</fullName>
        <ecNumber evidence="2">3.5.1.1</ecNumber>
    </recommendedName>
</protein>
<comment type="similarity">
    <text evidence="1">Belongs to the asparaginase 1 family.</text>
</comment>
<dbReference type="Gene3D" id="3.40.50.40">
    <property type="match status" value="1"/>
</dbReference>
<dbReference type="RefSeq" id="WP_249284008.1">
    <property type="nucleotide sequence ID" value="NZ_JACRSO010000001.1"/>
</dbReference>
<evidence type="ECO:0000259" key="8">
    <source>
        <dbReference type="Pfam" id="PF00710"/>
    </source>
</evidence>
<evidence type="ECO:0000256" key="7">
    <source>
        <dbReference type="PROSITE-ProRule" id="PRU10100"/>
    </source>
</evidence>
<dbReference type="InterPro" id="IPR041725">
    <property type="entry name" value="L-asparaginase_I"/>
</dbReference>